<organism evidence="2 3">
    <name type="scientific">Acetatifactor muris</name>
    <dbReference type="NCBI Taxonomy" id="879566"/>
    <lineage>
        <taxon>Bacteria</taxon>
        <taxon>Bacillati</taxon>
        <taxon>Bacillota</taxon>
        <taxon>Clostridia</taxon>
        <taxon>Lachnospirales</taxon>
        <taxon>Lachnospiraceae</taxon>
        <taxon>Acetatifactor</taxon>
    </lineage>
</organism>
<dbReference type="InterPro" id="IPR032675">
    <property type="entry name" value="LRR_dom_sf"/>
</dbReference>
<evidence type="ECO:0000313" key="3">
    <source>
        <dbReference type="Proteomes" id="UP000236311"/>
    </source>
</evidence>
<name>A0A2K4ZER8_9FIRM</name>
<dbReference type="SUPFAM" id="SSF52058">
    <property type="entry name" value="L domain-like"/>
    <property type="match status" value="2"/>
</dbReference>
<proteinExistence type="predicted"/>
<protein>
    <recommendedName>
        <fullName evidence="4">Leucine-rich repeat domain-containing protein</fullName>
    </recommendedName>
</protein>
<dbReference type="InterPro" id="IPR026906">
    <property type="entry name" value="LRR_5"/>
</dbReference>
<dbReference type="EMBL" id="OFSM01000007">
    <property type="protein sequence ID" value="SOY28948.1"/>
    <property type="molecule type" value="Genomic_DNA"/>
</dbReference>
<dbReference type="Pfam" id="PF13306">
    <property type="entry name" value="LRR_5"/>
    <property type="match status" value="7"/>
</dbReference>
<feature type="region of interest" description="Disordered" evidence="1">
    <location>
        <begin position="1318"/>
        <end position="1346"/>
    </location>
</feature>
<reference evidence="2 3" key="1">
    <citation type="submission" date="2018-01" db="EMBL/GenBank/DDBJ databases">
        <authorList>
            <person name="Gaut B.S."/>
            <person name="Morton B.R."/>
            <person name="Clegg M.T."/>
            <person name="Duvall M.R."/>
        </authorList>
    </citation>
    <scope>NUCLEOTIDE SEQUENCE [LARGE SCALE GENOMIC DNA]</scope>
    <source>
        <strain evidence="2">GP69</strain>
    </source>
</reference>
<sequence>MGKGGTMTEDFWIGDGILELYTGREELVTVPDGIHTIGEGAFKACVSMKKVVLPSGLRRIQAEAFKGCRKLEVAEIPTGVSYIGEYAFHRCHALKRISLPTSVEELGDCVFLYCDSLKEARIPGVRRLGSQVFVNDVLLERLEISQELEQDCICDVFTGCGALEEVSFAGGSRYRFPNVVEAVAGDLPLPELVKTVAVDVLRMMELDGRCLVTFRTNLKHVEIPEGIRKIGKSCFYDKRGILSVKLPSSLEEIDSRAFRNCINLEAVDFAREDIVIHEDAFKNCSSLKKVRTGDGALHEIEGLYMQEGENASELVRTIYRQVLGNFRISGTILLKYLGTESRVAVPKGITVIAQEAFAGNEAIDRVILPESLLEIGAGAFRDCLLLQSISFPDKLERIGAGAFENCVKLLRVSFPPGLLTVEERTFRHCRALKEIEWNQKVWKIGEQAFNGCVSLGEVRLPDSLTFVGEMAFYRCRALKEIRLLSGITYAGSLAFAQSGVKRVWMAGNGKDYGTGIFSGCSRLRELVLKEGVCHMADKLAYGCNSLRRVVLPDSLQSAGRNVWDGTLFLEHWLEKGQVTEEEIIWDGRNLDGEIWLSERVRIVAGGAFYGNERLREIHLPETVKWIGPAAFKGCTTLHRVCWPVGVKAVEAEVFSGCRELEAVEGAEWHQVGERAFYHCGSLSDICLEQTSDIGKEAFAGCVSLRPEKVKLREKRLWVGERSFAETAFEACGEQAPVVIGTLVVSGGSCGGEVRLPEGITGIAPFAFERNREITKVVLPESLERIGEGAFWGCGRLAEVVFPQRACRVHARAFEKCTALQEVDVHVTQLGAAAFACCFSLVRAEVEGVSLIAERLFEECRELEECICEGVRAVKANAFRGCRSLRIFDFSRIYVVREYAFSGCESLKRAVFRDEACVNAHGFEDCGNLEEIFLSGEQGRILLREYALSGCTGLRRVIIRGQAWQLLHYNDLLAEQIPEMARLLFQSALSCFTVEREENLTGYRGAGRKVKIPGGIRRIEAEVFRDVLMLEEIEIPDSVDYIGARAFHGTAWMEKRRQESPMVTVNHMLLDGSGCVGEVVVPEDIRMVCGWAFANGMEIRGIRFLSERVRVEEYAFRNCIWLEELTLADGTRVRINGIGDRDRELPALARQAVMDSMNCFKTDEKGRLVECTGNISRLRVAEGITAIGEGAFQDGNLLTEIILPDTVETIEKRAFAGCKWLREVRGAGKVREVGDRAFSGCGALEKVDFSERFCRMGTGAFENCTSLREILVSDEMEEIPDRAFYRCHRLRKINLPAGLTRVGREAFAFCGEVPEGVKNPGSPGKAGPGDGPDPGFCVSDGIAPKRI</sequence>
<evidence type="ECO:0000256" key="1">
    <source>
        <dbReference type="SAM" id="MobiDB-lite"/>
    </source>
</evidence>
<dbReference type="PANTHER" id="PTHR45661:SF3">
    <property type="entry name" value="IG-LIKE DOMAIN-CONTAINING PROTEIN"/>
    <property type="match status" value="1"/>
</dbReference>
<evidence type="ECO:0008006" key="4">
    <source>
        <dbReference type="Google" id="ProtNLM"/>
    </source>
</evidence>
<dbReference type="Gene3D" id="3.80.10.10">
    <property type="entry name" value="Ribonuclease Inhibitor"/>
    <property type="match status" value="6"/>
</dbReference>
<dbReference type="PANTHER" id="PTHR45661">
    <property type="entry name" value="SURFACE ANTIGEN"/>
    <property type="match status" value="1"/>
</dbReference>
<dbReference type="InterPro" id="IPR053139">
    <property type="entry name" value="Surface_bspA-like"/>
</dbReference>
<gene>
    <name evidence="2" type="ORF">AMURIS_01663</name>
</gene>
<evidence type="ECO:0000313" key="2">
    <source>
        <dbReference type="EMBL" id="SOY28948.1"/>
    </source>
</evidence>
<keyword evidence="3" id="KW-1185">Reference proteome</keyword>
<dbReference type="Proteomes" id="UP000236311">
    <property type="component" value="Unassembled WGS sequence"/>
</dbReference>
<accession>A0A2K4ZER8</accession>